<dbReference type="PROSITE" id="PS50853">
    <property type="entry name" value="FN3"/>
    <property type="match status" value="3"/>
</dbReference>
<proteinExistence type="inferred from homology"/>
<evidence type="ECO:0000256" key="2">
    <source>
        <dbReference type="ARBA" id="ARBA00008921"/>
    </source>
</evidence>
<evidence type="ECO:0000256" key="8">
    <source>
        <dbReference type="ARBA" id="ARBA00023157"/>
    </source>
</evidence>
<dbReference type="PANTHER" id="PTHR48423">
    <property type="entry name" value="INTERLEUKIN-27 RECEPTOR SUBUNIT ALPHA"/>
    <property type="match status" value="1"/>
</dbReference>
<dbReference type="InterPro" id="IPR036116">
    <property type="entry name" value="FN3_sf"/>
</dbReference>
<dbReference type="CDD" id="cd00063">
    <property type="entry name" value="FN3"/>
    <property type="match status" value="4"/>
</dbReference>
<dbReference type="PROSITE" id="PS01353">
    <property type="entry name" value="HEMATOPO_REC_L_F2"/>
    <property type="match status" value="1"/>
</dbReference>
<dbReference type="GO" id="GO:0004896">
    <property type="term" value="F:cytokine receptor activity"/>
    <property type="evidence" value="ECO:0007669"/>
    <property type="project" value="InterPro"/>
</dbReference>
<evidence type="ECO:0000256" key="7">
    <source>
        <dbReference type="ARBA" id="ARBA00023136"/>
    </source>
</evidence>
<evidence type="ECO:0000259" key="11">
    <source>
        <dbReference type="PROSITE" id="PS50853"/>
    </source>
</evidence>
<comment type="subcellular location">
    <subcellularLocation>
        <location evidence="1">Membrane</location>
        <topology evidence="1">Single-pass type I membrane protein</topology>
    </subcellularLocation>
</comment>
<keyword evidence="13" id="KW-1185">Reference proteome</keyword>
<dbReference type="Gene3D" id="2.60.40.10">
    <property type="entry name" value="Immunoglobulins"/>
    <property type="match status" value="5"/>
</dbReference>
<evidence type="ECO:0000256" key="5">
    <source>
        <dbReference type="ARBA" id="ARBA00022737"/>
    </source>
</evidence>
<dbReference type="Proteomes" id="UP000694522">
    <property type="component" value="Unplaced"/>
</dbReference>
<accession>A0A8B9FJD1</accession>
<protein>
    <submittedName>
        <fullName evidence="12">Interleukin 12 receptor subunit beta 2</fullName>
    </submittedName>
</protein>
<dbReference type="InterPro" id="IPR013783">
    <property type="entry name" value="Ig-like_fold"/>
</dbReference>
<keyword evidence="5" id="KW-0677">Repeat</keyword>
<evidence type="ECO:0000313" key="12">
    <source>
        <dbReference type="Ensembl" id="ENSACOP00000008661.1"/>
    </source>
</evidence>
<sequence>HGAAELCDKGNMTANTSSHVQPGSSITLSCQLKAQQYSKQCRIAIFFNSSERNSSYSSSVSTRFLVHTYGKHMFTCKILCEYGKKLICGIDIESGSKEVFIIPYEPRNVSCIQQGTDGHPICTWDKGRLTYINTTYVVQLSNGTDVFYVSKESLDTRFGSLALSKLNFDSTYTIVVAAFNELGSAFSQPLVFMLIDIVKPHPPKFSVEFEHSSATNCTLSWYAEAQAQHCRLRYRPLTRHSWSMVENLNGEKCRLHGLEPYTTYEFQLSCKIHPKQGLWSNWSTYQNQTPEAVPTGILDVWYRQQDVGSQQQNISLFWKALSKSEARGRILQYAMTFEALDQQSPVAETHLTTQTSYARVMPRANYKITVTAENSRGRSPPASIVADLAIKGKDLPPPQEVSAIAMGNSSILISWKPPISSTASINGYVVEWADTERNARLEPHPVCYQISVLALYQDRAGQAVSVKGYSSAKAPSAGPQMLTTPHANGILVSWEAIPAHQQRGCVTGYHIYLQKRDSQPFPLSCPYSVTAQHSLYITDLQPGEHYVLWMTASTAAGEGPWGNSELICLETGNAPSLAVFKAGLDRALDGMV</sequence>
<dbReference type="AlphaFoldDB" id="A0A8B9FJD1"/>
<dbReference type="InterPro" id="IPR003529">
    <property type="entry name" value="Hematopoietin_rcpt_Gp130_CS"/>
</dbReference>
<name>A0A8B9FJD1_9PSIT</name>
<dbReference type="PANTHER" id="PTHR48423:SF1">
    <property type="entry name" value="INTERLEUKIN-27 RECEPTOR SUBUNIT ALPHA"/>
    <property type="match status" value="1"/>
</dbReference>
<keyword evidence="9" id="KW-0675">Receptor</keyword>
<organism evidence="12 13">
    <name type="scientific">Amazona collaria</name>
    <name type="common">yellow-billed parrot</name>
    <dbReference type="NCBI Taxonomy" id="241587"/>
    <lineage>
        <taxon>Eukaryota</taxon>
        <taxon>Metazoa</taxon>
        <taxon>Chordata</taxon>
        <taxon>Craniata</taxon>
        <taxon>Vertebrata</taxon>
        <taxon>Euteleostomi</taxon>
        <taxon>Archelosauria</taxon>
        <taxon>Archosauria</taxon>
        <taxon>Dinosauria</taxon>
        <taxon>Saurischia</taxon>
        <taxon>Theropoda</taxon>
        <taxon>Coelurosauria</taxon>
        <taxon>Aves</taxon>
        <taxon>Neognathae</taxon>
        <taxon>Neoaves</taxon>
        <taxon>Telluraves</taxon>
        <taxon>Australaves</taxon>
        <taxon>Psittaciformes</taxon>
        <taxon>Psittacidae</taxon>
        <taxon>Amazona</taxon>
    </lineage>
</organism>
<keyword evidence="8" id="KW-1015">Disulfide bond</keyword>
<feature type="domain" description="Fibronectin type-III" evidence="11">
    <location>
        <begin position="203"/>
        <end position="292"/>
    </location>
</feature>
<dbReference type="Pfam" id="PF00041">
    <property type="entry name" value="fn3"/>
    <property type="match status" value="2"/>
</dbReference>
<dbReference type="SUPFAM" id="SSF49265">
    <property type="entry name" value="Fibronectin type III"/>
    <property type="match status" value="3"/>
</dbReference>
<evidence type="ECO:0000256" key="3">
    <source>
        <dbReference type="ARBA" id="ARBA00022692"/>
    </source>
</evidence>
<evidence type="ECO:0000256" key="1">
    <source>
        <dbReference type="ARBA" id="ARBA00004479"/>
    </source>
</evidence>
<feature type="domain" description="Fibronectin type-III" evidence="11">
    <location>
        <begin position="475"/>
        <end position="574"/>
    </location>
</feature>
<evidence type="ECO:0000313" key="13">
    <source>
        <dbReference type="Proteomes" id="UP000694522"/>
    </source>
</evidence>
<evidence type="ECO:0000256" key="4">
    <source>
        <dbReference type="ARBA" id="ARBA00022729"/>
    </source>
</evidence>
<keyword evidence="10" id="KW-0325">Glycoprotein</keyword>
<keyword evidence="4" id="KW-0732">Signal</keyword>
<dbReference type="InterPro" id="IPR052672">
    <property type="entry name" value="Type1_Cytokine_Rcpt_Type2"/>
</dbReference>
<evidence type="ECO:0000256" key="10">
    <source>
        <dbReference type="ARBA" id="ARBA00023180"/>
    </source>
</evidence>
<keyword evidence="3" id="KW-0812">Transmembrane</keyword>
<keyword evidence="6" id="KW-1133">Transmembrane helix</keyword>
<evidence type="ECO:0000256" key="9">
    <source>
        <dbReference type="ARBA" id="ARBA00023170"/>
    </source>
</evidence>
<reference evidence="12" key="1">
    <citation type="submission" date="2025-08" db="UniProtKB">
        <authorList>
            <consortium name="Ensembl"/>
        </authorList>
    </citation>
    <scope>IDENTIFICATION</scope>
</reference>
<dbReference type="SMART" id="SM00060">
    <property type="entry name" value="FN3"/>
    <property type="match status" value="5"/>
</dbReference>
<dbReference type="GO" id="GO:0005886">
    <property type="term" value="C:plasma membrane"/>
    <property type="evidence" value="ECO:0007669"/>
    <property type="project" value="UniProtKB-ARBA"/>
</dbReference>
<keyword evidence="7" id="KW-0472">Membrane</keyword>
<feature type="domain" description="Fibronectin type-III" evidence="11">
    <location>
        <begin position="105"/>
        <end position="197"/>
    </location>
</feature>
<reference evidence="12" key="2">
    <citation type="submission" date="2025-09" db="UniProtKB">
        <authorList>
            <consortium name="Ensembl"/>
        </authorList>
    </citation>
    <scope>IDENTIFICATION</scope>
</reference>
<comment type="similarity">
    <text evidence="2">Belongs to the type I cytokine receptor family. Type 2 subfamily.</text>
</comment>
<dbReference type="FunFam" id="2.60.40.10:FF:001289">
    <property type="entry name" value="Oncostatin-M-specific receptor subunit beta"/>
    <property type="match status" value="1"/>
</dbReference>
<evidence type="ECO:0000256" key="6">
    <source>
        <dbReference type="ARBA" id="ARBA00022989"/>
    </source>
</evidence>
<dbReference type="Ensembl" id="ENSACOT00000008959.1">
    <property type="protein sequence ID" value="ENSACOP00000008661.1"/>
    <property type="gene ID" value="ENSACOG00000006031.1"/>
</dbReference>
<dbReference type="InterPro" id="IPR003961">
    <property type="entry name" value="FN3_dom"/>
</dbReference>